<reference evidence="3 4" key="1">
    <citation type="journal article" date="2024" name="Nat. Commun.">
        <title>Phylogenomics reveals the evolutionary origins of lichenization in chlorophyte algae.</title>
        <authorList>
            <person name="Puginier C."/>
            <person name="Libourel C."/>
            <person name="Otte J."/>
            <person name="Skaloud P."/>
            <person name="Haon M."/>
            <person name="Grisel S."/>
            <person name="Petersen M."/>
            <person name="Berrin J.G."/>
            <person name="Delaux P.M."/>
            <person name="Dal Grande F."/>
            <person name="Keller J."/>
        </authorList>
    </citation>
    <scope>NUCLEOTIDE SEQUENCE [LARGE SCALE GENOMIC DNA]</scope>
    <source>
        <strain evidence="3 4">SAG 2145</strain>
    </source>
</reference>
<feature type="compositionally biased region" description="Polar residues" evidence="1">
    <location>
        <begin position="36"/>
        <end position="49"/>
    </location>
</feature>
<dbReference type="SMART" id="SM00507">
    <property type="entry name" value="HNHc"/>
    <property type="match status" value="1"/>
</dbReference>
<dbReference type="Proteomes" id="UP001438707">
    <property type="component" value="Unassembled WGS sequence"/>
</dbReference>
<accession>A0AAW1QXB6</accession>
<evidence type="ECO:0000256" key="1">
    <source>
        <dbReference type="SAM" id="MobiDB-lite"/>
    </source>
</evidence>
<dbReference type="EMBL" id="JALJOS010000023">
    <property type="protein sequence ID" value="KAK9825819.1"/>
    <property type="molecule type" value="Genomic_DNA"/>
</dbReference>
<dbReference type="Gene3D" id="1.10.30.50">
    <property type="match status" value="1"/>
</dbReference>
<sequence>MVGAGRVLALTNGLSAHFLARTSQLQARSCPLRCASSKSQRPARSTAAKSSKLKEAAPPLDEDLVEEALMQNLEVAARQSFLNTLNGYRALVLDSSYRPIDVVNWQRAICLDLFEKVDVLEYYDQAIRSSRQEFPLPAVLRVKVYIRKQAKKESITLTRRNLLMRDKHTCQYCGAKGSTTVDHVIPTSKGGAWSWENCVTACMSCNSRKGSKSVKQLGWSLKRTPREPSAWELGLWLAVGALDTSRKHPKEWAGYLFPHEFATSSPETAQA</sequence>
<organism evidence="3 4">
    <name type="scientific">Apatococcus lobatus</name>
    <dbReference type="NCBI Taxonomy" id="904363"/>
    <lineage>
        <taxon>Eukaryota</taxon>
        <taxon>Viridiplantae</taxon>
        <taxon>Chlorophyta</taxon>
        <taxon>core chlorophytes</taxon>
        <taxon>Trebouxiophyceae</taxon>
        <taxon>Chlorellales</taxon>
        <taxon>Chlorellaceae</taxon>
        <taxon>Apatococcus</taxon>
    </lineage>
</organism>
<comment type="caution">
    <text evidence="3">The sequence shown here is derived from an EMBL/GenBank/DDBJ whole genome shotgun (WGS) entry which is preliminary data.</text>
</comment>
<dbReference type="GO" id="GO:0004519">
    <property type="term" value="F:endonuclease activity"/>
    <property type="evidence" value="ECO:0007669"/>
    <property type="project" value="InterPro"/>
</dbReference>
<dbReference type="GO" id="GO:0003676">
    <property type="term" value="F:nucleic acid binding"/>
    <property type="evidence" value="ECO:0007669"/>
    <property type="project" value="InterPro"/>
</dbReference>
<dbReference type="InterPro" id="IPR003615">
    <property type="entry name" value="HNH_nuc"/>
</dbReference>
<proteinExistence type="predicted"/>
<dbReference type="PANTHER" id="PTHR33877:SF2">
    <property type="entry name" value="OS07G0170200 PROTEIN"/>
    <property type="match status" value="1"/>
</dbReference>
<dbReference type="InterPro" id="IPR052892">
    <property type="entry name" value="NA-targeting_endonuclease"/>
</dbReference>
<evidence type="ECO:0000313" key="3">
    <source>
        <dbReference type="EMBL" id="KAK9825819.1"/>
    </source>
</evidence>
<dbReference type="GO" id="GO:0008270">
    <property type="term" value="F:zinc ion binding"/>
    <property type="evidence" value="ECO:0007669"/>
    <property type="project" value="InterPro"/>
</dbReference>
<keyword evidence="4" id="KW-1185">Reference proteome</keyword>
<dbReference type="InterPro" id="IPR002711">
    <property type="entry name" value="HNH"/>
</dbReference>
<dbReference type="AlphaFoldDB" id="A0AAW1QXB6"/>
<feature type="region of interest" description="Disordered" evidence="1">
    <location>
        <begin position="36"/>
        <end position="57"/>
    </location>
</feature>
<dbReference type="PANTHER" id="PTHR33877">
    <property type="entry name" value="SLL1193 PROTEIN"/>
    <property type="match status" value="1"/>
</dbReference>
<evidence type="ECO:0000259" key="2">
    <source>
        <dbReference type="SMART" id="SM00507"/>
    </source>
</evidence>
<dbReference type="CDD" id="cd00085">
    <property type="entry name" value="HNHc"/>
    <property type="match status" value="1"/>
</dbReference>
<protein>
    <recommendedName>
        <fullName evidence="2">HNH nuclease domain-containing protein</fullName>
    </recommendedName>
</protein>
<name>A0AAW1QXB6_9CHLO</name>
<feature type="domain" description="HNH nuclease" evidence="2">
    <location>
        <begin position="157"/>
        <end position="207"/>
    </location>
</feature>
<dbReference type="Pfam" id="PF01844">
    <property type="entry name" value="HNH"/>
    <property type="match status" value="1"/>
</dbReference>
<evidence type="ECO:0000313" key="4">
    <source>
        <dbReference type="Proteomes" id="UP001438707"/>
    </source>
</evidence>
<gene>
    <name evidence="3" type="ORF">WJX74_010340</name>
</gene>